<protein>
    <submittedName>
        <fullName evidence="1">Putative secreted protein</fullName>
    </submittedName>
</protein>
<reference evidence="1" key="1">
    <citation type="submission" date="2018-01" db="EMBL/GenBank/DDBJ databases">
        <title>An insight into the sialome of Amazonian anophelines.</title>
        <authorList>
            <person name="Ribeiro J.M."/>
            <person name="Scarpassa V."/>
            <person name="Calvo E."/>
        </authorList>
    </citation>
    <scope>NUCLEOTIDE SEQUENCE</scope>
</reference>
<dbReference type="EMBL" id="GGFL01012986">
    <property type="protein sequence ID" value="MBW77164.1"/>
    <property type="molecule type" value="Transcribed_RNA"/>
</dbReference>
<organism evidence="1">
    <name type="scientific">Anopheles darlingi</name>
    <name type="common">Mosquito</name>
    <dbReference type="NCBI Taxonomy" id="43151"/>
    <lineage>
        <taxon>Eukaryota</taxon>
        <taxon>Metazoa</taxon>
        <taxon>Ecdysozoa</taxon>
        <taxon>Arthropoda</taxon>
        <taxon>Hexapoda</taxon>
        <taxon>Insecta</taxon>
        <taxon>Pterygota</taxon>
        <taxon>Neoptera</taxon>
        <taxon>Endopterygota</taxon>
        <taxon>Diptera</taxon>
        <taxon>Nematocera</taxon>
        <taxon>Culicoidea</taxon>
        <taxon>Culicidae</taxon>
        <taxon>Anophelinae</taxon>
        <taxon>Anopheles</taxon>
    </lineage>
</organism>
<dbReference type="AlphaFoldDB" id="A0A2M4DHW9"/>
<evidence type="ECO:0000313" key="1">
    <source>
        <dbReference type="EMBL" id="MBW77164.1"/>
    </source>
</evidence>
<accession>A0A2M4DHW9</accession>
<proteinExistence type="predicted"/>
<name>A0A2M4DHW9_ANODA</name>
<sequence length="69" mass="8256">MVRRALFDLFFPGFWGSCMRLVVVYAFQHTSLSRCPGMDDREGLWDRFHRLRCSAGRRPQFRGDQNHQH</sequence>